<comment type="subcellular location">
    <subcellularLocation>
        <location evidence="1">Cell membrane</location>
        <topology evidence="1">Multi-pass membrane protein</topology>
    </subcellularLocation>
</comment>
<dbReference type="Pfam" id="PF02687">
    <property type="entry name" value="FtsX"/>
    <property type="match status" value="1"/>
</dbReference>
<dbReference type="InterPro" id="IPR003838">
    <property type="entry name" value="ABC3_permease_C"/>
</dbReference>
<feature type="compositionally biased region" description="Basic and acidic residues" evidence="10">
    <location>
        <begin position="232"/>
        <end position="244"/>
    </location>
</feature>
<feature type="region of interest" description="Disordered" evidence="10">
    <location>
        <begin position="212"/>
        <end position="259"/>
    </location>
</feature>
<evidence type="ECO:0000256" key="10">
    <source>
        <dbReference type="SAM" id="MobiDB-lite"/>
    </source>
</evidence>
<feature type="domain" description="ABC3 transporter permease C-terminal" evidence="12">
    <location>
        <begin position="317"/>
        <end position="429"/>
    </location>
</feature>
<dbReference type="Proteomes" id="UP000266340">
    <property type="component" value="Unassembled WGS sequence"/>
</dbReference>
<feature type="compositionally biased region" description="Low complexity" evidence="10">
    <location>
        <begin position="216"/>
        <end position="230"/>
    </location>
</feature>
<evidence type="ECO:0000259" key="13">
    <source>
        <dbReference type="Pfam" id="PF12704"/>
    </source>
</evidence>
<sequence>MAWRNLANRKVQTIITILVVVIGVAVTLSIMMLSGGIKQGIVRASEPYGMIVGSKGSANQLVFNTIFLMDNPLANIDQAFYEKLSKDERVSLAVPFALGDNYRGFRVVGTDVSFFGLKGRPVDPPYFRLSSGRLFERSFEAIIGSDVARQTGLKLGDRFAGAHGVAAAAEPEEHAEHPYTVVGVLDAVSAPSDQGIYVSIDSYWIAHEHEEETADGATASAGAKNGSGSADADDKGSEAAHSENGEISGEHPVGGSDEENRGVTAALIKPKSYVGLLKLYQEINAGKDAQAVLPGQVLAKLFDMMGGGERVLRDVGYVVLGMAALTVALALYGSTVERRRTVAILRAIGAGRLSVMTIVLLESALVMVIGCALGTAAGYGLTELLTRYIGTQVSIAIPTAFEWEWLSFIGGVALLGIAAGLFPAFSAYRTETARYLNA</sequence>
<dbReference type="AlphaFoldDB" id="A0A398CS67"/>
<dbReference type="GO" id="GO:0005886">
    <property type="term" value="C:plasma membrane"/>
    <property type="evidence" value="ECO:0007669"/>
    <property type="project" value="UniProtKB-SubCell"/>
</dbReference>
<evidence type="ECO:0000256" key="5">
    <source>
        <dbReference type="ARBA" id="ARBA00022475"/>
    </source>
</evidence>
<accession>A0A398CS67</accession>
<keyword evidence="15" id="KW-1185">Reference proteome</keyword>
<reference evidence="14 15" key="1">
    <citation type="submission" date="2018-09" db="EMBL/GenBank/DDBJ databases">
        <title>Cohnella cavernae sp. nov., isolated from a karst cave.</title>
        <authorList>
            <person name="Zhu H."/>
        </authorList>
    </citation>
    <scope>NUCLEOTIDE SEQUENCE [LARGE SCALE GENOMIC DNA]</scope>
    <source>
        <strain evidence="14 15">K2E09-144</strain>
    </source>
</reference>
<comment type="caution">
    <text evidence="14">The sequence shown here is derived from an EMBL/GenBank/DDBJ whole genome shotgun (WGS) entry which is preliminary data.</text>
</comment>
<dbReference type="Pfam" id="PF12704">
    <property type="entry name" value="MacB_PCD"/>
    <property type="match status" value="1"/>
</dbReference>
<evidence type="ECO:0000256" key="1">
    <source>
        <dbReference type="ARBA" id="ARBA00004651"/>
    </source>
</evidence>
<gene>
    <name evidence="14" type="ORF">D3H35_10945</name>
</gene>
<dbReference type="InterPro" id="IPR051125">
    <property type="entry name" value="ABC-4/HrtB_transporter"/>
</dbReference>
<feature type="transmembrane region" description="Helical" evidence="11">
    <location>
        <begin position="405"/>
        <end position="428"/>
    </location>
</feature>
<dbReference type="OrthoDB" id="9784014at2"/>
<evidence type="ECO:0000256" key="7">
    <source>
        <dbReference type="ARBA" id="ARBA00022989"/>
    </source>
</evidence>
<dbReference type="EMBL" id="QXJM01000036">
    <property type="protein sequence ID" value="RIE03588.1"/>
    <property type="molecule type" value="Genomic_DNA"/>
</dbReference>
<evidence type="ECO:0000313" key="15">
    <source>
        <dbReference type="Proteomes" id="UP000266340"/>
    </source>
</evidence>
<evidence type="ECO:0000256" key="2">
    <source>
        <dbReference type="ARBA" id="ARBA00008697"/>
    </source>
</evidence>
<keyword evidence="5" id="KW-1003">Cell membrane</keyword>
<evidence type="ECO:0000256" key="3">
    <source>
        <dbReference type="ARBA" id="ARBA00011131"/>
    </source>
</evidence>
<evidence type="ECO:0000256" key="11">
    <source>
        <dbReference type="SAM" id="Phobius"/>
    </source>
</evidence>
<organism evidence="14 15">
    <name type="scientific">Cohnella faecalis</name>
    <dbReference type="NCBI Taxonomy" id="2315694"/>
    <lineage>
        <taxon>Bacteria</taxon>
        <taxon>Bacillati</taxon>
        <taxon>Bacillota</taxon>
        <taxon>Bacilli</taxon>
        <taxon>Bacillales</taxon>
        <taxon>Paenibacillaceae</taxon>
        <taxon>Cohnella</taxon>
    </lineage>
</organism>
<protein>
    <recommendedName>
        <fullName evidence="4">Putative hemin transport system permease protein HrtB</fullName>
    </recommendedName>
</protein>
<keyword evidence="6 11" id="KW-0812">Transmembrane</keyword>
<feature type="transmembrane region" description="Helical" evidence="11">
    <location>
        <begin position="353"/>
        <end position="379"/>
    </location>
</feature>
<evidence type="ECO:0000256" key="6">
    <source>
        <dbReference type="ARBA" id="ARBA00022692"/>
    </source>
</evidence>
<dbReference type="PANTHER" id="PTHR43738:SF2">
    <property type="entry name" value="ABC TRANSPORTER PERMEASE"/>
    <property type="match status" value="1"/>
</dbReference>
<proteinExistence type="inferred from homology"/>
<comment type="similarity">
    <text evidence="2">Belongs to the ABC-4 integral membrane protein family. HrtB subfamily.</text>
</comment>
<evidence type="ECO:0000256" key="9">
    <source>
        <dbReference type="ARBA" id="ARBA00024973"/>
    </source>
</evidence>
<keyword evidence="8 11" id="KW-0472">Membrane</keyword>
<dbReference type="PANTHER" id="PTHR43738">
    <property type="entry name" value="ABC TRANSPORTER, MEMBRANE PROTEIN"/>
    <property type="match status" value="1"/>
</dbReference>
<comment type="subunit">
    <text evidence="3">The complex is composed of two ATP-binding proteins (HrtA), two transmembrane proteins (HrtB) and a solute-binding protein.</text>
</comment>
<evidence type="ECO:0000256" key="8">
    <source>
        <dbReference type="ARBA" id="ARBA00023136"/>
    </source>
</evidence>
<keyword evidence="7 11" id="KW-1133">Transmembrane helix</keyword>
<evidence type="ECO:0000256" key="4">
    <source>
        <dbReference type="ARBA" id="ARBA00016962"/>
    </source>
</evidence>
<name>A0A398CS67_9BACL</name>
<comment type="function">
    <text evidence="9">Part of the ABC transporter complex hrt involved in hemin import. Responsible for the translocation of the substrate across the membrane.</text>
</comment>
<feature type="transmembrane region" description="Helical" evidence="11">
    <location>
        <begin position="315"/>
        <end position="332"/>
    </location>
</feature>
<feature type="domain" description="MacB-like periplasmic core" evidence="13">
    <location>
        <begin position="13"/>
        <end position="207"/>
    </location>
</feature>
<evidence type="ECO:0000313" key="14">
    <source>
        <dbReference type="EMBL" id="RIE03588.1"/>
    </source>
</evidence>
<evidence type="ECO:0000259" key="12">
    <source>
        <dbReference type="Pfam" id="PF02687"/>
    </source>
</evidence>
<feature type="transmembrane region" description="Helical" evidence="11">
    <location>
        <begin position="12"/>
        <end position="33"/>
    </location>
</feature>
<dbReference type="InterPro" id="IPR025857">
    <property type="entry name" value="MacB_PCD"/>
</dbReference>